<organism evidence="4 5">
    <name type="scientific">Didymella glomerata</name>
    <dbReference type="NCBI Taxonomy" id="749621"/>
    <lineage>
        <taxon>Eukaryota</taxon>
        <taxon>Fungi</taxon>
        <taxon>Dikarya</taxon>
        <taxon>Ascomycota</taxon>
        <taxon>Pezizomycotina</taxon>
        <taxon>Dothideomycetes</taxon>
        <taxon>Pleosporomycetidae</taxon>
        <taxon>Pleosporales</taxon>
        <taxon>Pleosporineae</taxon>
        <taxon>Didymellaceae</taxon>
        <taxon>Didymella</taxon>
    </lineage>
</organism>
<reference evidence="4" key="1">
    <citation type="submission" date="2022-10" db="EMBL/GenBank/DDBJ databases">
        <title>Tapping the CABI collections for fungal endophytes: first genome assemblies for Collariella, Neodidymelliopsis, Ascochyta clinopodiicola, Didymella pomorum, Didymosphaeria variabile, Neocosmospora piperis and Neocucurbitaria cava.</title>
        <authorList>
            <person name="Hill R."/>
        </authorList>
    </citation>
    <scope>NUCLEOTIDE SEQUENCE</scope>
    <source>
        <strain evidence="4">IMI 360193</strain>
    </source>
</reference>
<dbReference type="EMBL" id="JAPEUV010000064">
    <property type="protein sequence ID" value="KAJ4335238.1"/>
    <property type="molecule type" value="Genomic_DNA"/>
</dbReference>
<name>A0A9W8WX33_9PLEO</name>
<accession>A0A9W8WX33</accession>
<comment type="cofactor">
    <cofactor evidence="1">
        <name>pyridoxal 5'-phosphate</name>
        <dbReference type="ChEBI" id="CHEBI:597326"/>
    </cofactor>
</comment>
<dbReference type="Proteomes" id="UP001140562">
    <property type="component" value="Unassembled WGS sequence"/>
</dbReference>
<dbReference type="InterPro" id="IPR015424">
    <property type="entry name" value="PyrdxlP-dep_Trfase"/>
</dbReference>
<dbReference type="Pfam" id="PF00202">
    <property type="entry name" value="Aminotran_3"/>
    <property type="match status" value="1"/>
</dbReference>
<dbReference type="PANTHER" id="PTHR43713:SF3">
    <property type="entry name" value="GLUTAMATE-1-SEMIALDEHYDE 2,1-AMINOMUTASE 1, CHLOROPLASTIC-RELATED"/>
    <property type="match status" value="1"/>
</dbReference>
<dbReference type="OrthoDB" id="425114at2759"/>
<dbReference type="Gene3D" id="3.90.1150.10">
    <property type="entry name" value="Aspartate Aminotransferase, domain 1"/>
    <property type="match status" value="1"/>
</dbReference>
<dbReference type="InterPro" id="IPR015421">
    <property type="entry name" value="PyrdxlP-dep_Trfase_major"/>
</dbReference>
<comment type="similarity">
    <text evidence="3">Belongs to the class-III pyridoxal-phosphate-dependent aminotransferase family.</text>
</comment>
<proteinExistence type="inferred from homology"/>
<evidence type="ECO:0000313" key="4">
    <source>
        <dbReference type="EMBL" id="KAJ4335238.1"/>
    </source>
</evidence>
<sequence length="426" mass="46770">MTQQSSAERNADLGTRLNKLIDWFEQTNPKSADAATKAASVMPGGNTRTVLHSDPFPLVIESGKETCVVSRDGVEYTDFVSEYTCGIFGHSHPKIHDAVQEALKIGINLGNVIGKEAEMGRLIQKRFPSMELMRFTNSGTEANTLALSAALAFSGRKKILVFTRGYHGSTLTFPIGQSPKTNLPHEFVIAEYNDVEATRRVLHDDIGAIIVEPLQSAGGVIPATQEFLRFLRNTATSMKAVLIFDEVVTSRLDYHGLQGYHEITPDVTTLGKWIGGGFSFGCFGGRRDIMEQFDPSKPGFLAHSGTFNNNVFTMTAGIAGLQVVTVDEIARMNAMGERLRDGINKLVRLAGLESQFGAQGFGSIVGIKFLGADSETLRDMFYFEMLKKQIVVGRRGFIALNLVHKDAHIDNFLEAARYFVASFTQK</sequence>
<protein>
    <recommendedName>
        <fullName evidence="6">Aminotransferase class-III</fullName>
    </recommendedName>
</protein>
<dbReference type="InterPro" id="IPR015422">
    <property type="entry name" value="PyrdxlP-dep_Trfase_small"/>
</dbReference>
<comment type="caution">
    <text evidence="4">The sequence shown here is derived from an EMBL/GenBank/DDBJ whole genome shotgun (WGS) entry which is preliminary data.</text>
</comment>
<dbReference type="PANTHER" id="PTHR43713">
    <property type="entry name" value="GLUTAMATE-1-SEMIALDEHYDE 2,1-AMINOMUTASE"/>
    <property type="match status" value="1"/>
</dbReference>
<evidence type="ECO:0000313" key="5">
    <source>
        <dbReference type="Proteomes" id="UP001140562"/>
    </source>
</evidence>
<dbReference type="InterPro" id="IPR005814">
    <property type="entry name" value="Aminotrans_3"/>
</dbReference>
<dbReference type="GO" id="GO:0030170">
    <property type="term" value="F:pyridoxal phosphate binding"/>
    <property type="evidence" value="ECO:0007669"/>
    <property type="project" value="InterPro"/>
</dbReference>
<evidence type="ECO:0000256" key="1">
    <source>
        <dbReference type="ARBA" id="ARBA00001933"/>
    </source>
</evidence>
<gene>
    <name evidence="4" type="ORF">N0V87_006279</name>
</gene>
<dbReference type="GO" id="GO:0008483">
    <property type="term" value="F:transaminase activity"/>
    <property type="evidence" value="ECO:0007669"/>
    <property type="project" value="InterPro"/>
</dbReference>
<evidence type="ECO:0000256" key="2">
    <source>
        <dbReference type="ARBA" id="ARBA00022898"/>
    </source>
</evidence>
<dbReference type="SUPFAM" id="SSF53383">
    <property type="entry name" value="PLP-dependent transferases"/>
    <property type="match status" value="1"/>
</dbReference>
<dbReference type="AlphaFoldDB" id="A0A9W8WX33"/>
<dbReference type="Gene3D" id="3.40.640.10">
    <property type="entry name" value="Type I PLP-dependent aspartate aminotransferase-like (Major domain)"/>
    <property type="match status" value="1"/>
</dbReference>
<evidence type="ECO:0008006" key="6">
    <source>
        <dbReference type="Google" id="ProtNLM"/>
    </source>
</evidence>
<evidence type="ECO:0000256" key="3">
    <source>
        <dbReference type="RuleBase" id="RU003560"/>
    </source>
</evidence>
<keyword evidence="5" id="KW-1185">Reference proteome</keyword>
<keyword evidence="2 3" id="KW-0663">Pyridoxal phosphate</keyword>